<evidence type="ECO:0000313" key="3">
    <source>
        <dbReference type="Proteomes" id="UP000694871"/>
    </source>
</evidence>
<dbReference type="Proteomes" id="UP000694871">
    <property type="component" value="Unplaced"/>
</dbReference>
<sequence length="461" mass="51485">MKRMFPVTCWIAVLFILLLTDDALSRIPKFRFNFGFRSGRSSSHSKTKLGSSKPGSLSWKPALHNPDFSPINLGPKKPRSFLRASDLSTDMTNISAIFIRRQTESSTNKPGSSRVKPGFRTENHPYNPIYSLHNPAYVQDSNFFPNMPNVSQIMSYDSRVRDLLQRVRELSRNKPGSSTVRSDSSTGKPHHRPAYVQDSDFFPNMPNISAIFIRRRPEASPSKPGSSQVKPGFPTENHPYNSIYPLHNPAYVQDSDFSPSMPNVSQIMSSASTVQDLLQKVYGLSPNKPGSSTVRSDSSTGKTHHRPAYVQNPDFFQKMLNVSQITSSACSVQDLLQKVCQLSPNKPGSSMVRYGSSVEEFNHRLAHVQNSDFFQKMLNVSKITSSASSLQDLLQKVRALFPNKPGSSTVRSGSSTGKPHHQPTYVQDSNFFPNMPNVSQIMSSASRVRDLLQRVRELSPN</sequence>
<proteinExistence type="predicted"/>
<feature type="compositionally biased region" description="Low complexity" evidence="1">
    <location>
        <begin position="406"/>
        <end position="417"/>
    </location>
</feature>
<protein>
    <submittedName>
        <fullName evidence="4">DNA-directed RNA polymerase II subunit 1-like</fullName>
    </submittedName>
</protein>
<gene>
    <name evidence="4" type="primary">LOC107108353</name>
</gene>
<dbReference type="RefSeq" id="XP_015264266.1">
    <property type="nucleotide sequence ID" value="XM_015408780.1"/>
</dbReference>
<evidence type="ECO:0000256" key="1">
    <source>
        <dbReference type="SAM" id="MobiDB-lite"/>
    </source>
</evidence>
<feature type="region of interest" description="Disordered" evidence="1">
    <location>
        <begin position="404"/>
        <end position="428"/>
    </location>
</feature>
<feature type="compositionally biased region" description="Polar residues" evidence="1">
    <location>
        <begin position="288"/>
        <end position="301"/>
    </location>
</feature>
<feature type="compositionally biased region" description="Low complexity" evidence="1">
    <location>
        <begin position="39"/>
        <end position="53"/>
    </location>
</feature>
<feature type="region of interest" description="Disordered" evidence="1">
    <location>
        <begin position="217"/>
        <end position="237"/>
    </location>
</feature>
<accession>A0ABM1JS29</accession>
<dbReference type="GeneID" id="107108353"/>
<feature type="chain" id="PRO_5047275955" evidence="2">
    <location>
        <begin position="26"/>
        <end position="461"/>
    </location>
</feature>
<evidence type="ECO:0000256" key="2">
    <source>
        <dbReference type="SAM" id="SignalP"/>
    </source>
</evidence>
<feature type="region of interest" description="Disordered" evidence="1">
    <location>
        <begin position="39"/>
        <end position="58"/>
    </location>
</feature>
<name>A0ABM1JS29_GEKJA</name>
<evidence type="ECO:0000313" key="4">
    <source>
        <dbReference type="RefSeq" id="XP_015264266.1"/>
    </source>
</evidence>
<feature type="signal peptide" evidence="2">
    <location>
        <begin position="1"/>
        <end position="25"/>
    </location>
</feature>
<keyword evidence="3" id="KW-1185">Reference proteome</keyword>
<keyword evidence="2" id="KW-0732">Signal</keyword>
<feature type="compositionally biased region" description="Polar residues" evidence="1">
    <location>
        <begin position="174"/>
        <end position="187"/>
    </location>
</feature>
<organism evidence="3 4">
    <name type="scientific">Gekko japonicus</name>
    <name type="common">Schlegel's Japanese gecko</name>
    <dbReference type="NCBI Taxonomy" id="146911"/>
    <lineage>
        <taxon>Eukaryota</taxon>
        <taxon>Metazoa</taxon>
        <taxon>Chordata</taxon>
        <taxon>Craniata</taxon>
        <taxon>Vertebrata</taxon>
        <taxon>Euteleostomi</taxon>
        <taxon>Lepidosauria</taxon>
        <taxon>Squamata</taxon>
        <taxon>Bifurcata</taxon>
        <taxon>Gekkota</taxon>
        <taxon>Gekkonidae</taxon>
        <taxon>Gekkoninae</taxon>
        <taxon>Gekko</taxon>
    </lineage>
</organism>
<feature type="region of interest" description="Disordered" evidence="1">
    <location>
        <begin position="100"/>
        <end position="121"/>
    </location>
</feature>
<feature type="region of interest" description="Disordered" evidence="1">
    <location>
        <begin position="168"/>
        <end position="199"/>
    </location>
</feature>
<reference evidence="4" key="1">
    <citation type="submission" date="2025-08" db="UniProtKB">
        <authorList>
            <consortium name="RefSeq"/>
        </authorList>
    </citation>
    <scope>IDENTIFICATION</scope>
</reference>
<feature type="region of interest" description="Disordered" evidence="1">
    <location>
        <begin position="283"/>
        <end position="308"/>
    </location>
</feature>